<evidence type="ECO:0000313" key="1">
    <source>
        <dbReference type="EMBL" id="KRY13331.1"/>
    </source>
</evidence>
<evidence type="ECO:0000313" key="2">
    <source>
        <dbReference type="Proteomes" id="UP000054783"/>
    </source>
</evidence>
<organism evidence="1 2">
    <name type="scientific">Trichinella patagoniensis</name>
    <dbReference type="NCBI Taxonomy" id="990121"/>
    <lineage>
        <taxon>Eukaryota</taxon>
        <taxon>Metazoa</taxon>
        <taxon>Ecdysozoa</taxon>
        <taxon>Nematoda</taxon>
        <taxon>Enoplea</taxon>
        <taxon>Dorylaimia</taxon>
        <taxon>Trichinellida</taxon>
        <taxon>Trichinellidae</taxon>
        <taxon>Trichinella</taxon>
    </lineage>
</organism>
<keyword evidence="2" id="KW-1185">Reference proteome</keyword>
<name>A0A0V0ZLZ4_9BILA</name>
<gene>
    <name evidence="1" type="ORF">T12_7724</name>
</gene>
<dbReference type="AlphaFoldDB" id="A0A0V0ZLZ4"/>
<dbReference type="EMBL" id="JYDQ01000141">
    <property type="protein sequence ID" value="KRY13331.1"/>
    <property type="molecule type" value="Genomic_DNA"/>
</dbReference>
<proteinExistence type="predicted"/>
<sequence>MQFWGQLEACVHYQTKSDIWTERRGFVTHLWCVVPHHKQAQVRDAIFTQKRFDHFYTITYWGRCLKA</sequence>
<dbReference type="Proteomes" id="UP000054783">
    <property type="component" value="Unassembled WGS sequence"/>
</dbReference>
<comment type="caution">
    <text evidence="1">The sequence shown here is derived from an EMBL/GenBank/DDBJ whole genome shotgun (WGS) entry which is preliminary data.</text>
</comment>
<accession>A0A0V0ZLZ4</accession>
<protein>
    <submittedName>
        <fullName evidence="1">Uncharacterized protein</fullName>
    </submittedName>
</protein>
<reference evidence="1 2" key="1">
    <citation type="submission" date="2015-01" db="EMBL/GenBank/DDBJ databases">
        <title>Evolution of Trichinella species and genotypes.</title>
        <authorList>
            <person name="Korhonen P.K."/>
            <person name="Edoardo P."/>
            <person name="Giuseppe L.R."/>
            <person name="Gasser R.B."/>
        </authorList>
    </citation>
    <scope>NUCLEOTIDE SEQUENCE [LARGE SCALE GENOMIC DNA]</scope>
    <source>
        <strain evidence="1">ISS2496</strain>
    </source>
</reference>